<evidence type="ECO:0000313" key="13">
    <source>
        <dbReference type="Proteomes" id="UP001474421"/>
    </source>
</evidence>
<feature type="transmembrane region" description="Helical" evidence="10">
    <location>
        <begin position="31"/>
        <end position="51"/>
    </location>
</feature>
<evidence type="ECO:0000256" key="8">
    <source>
        <dbReference type="ARBA" id="ARBA00023170"/>
    </source>
</evidence>
<gene>
    <name evidence="12" type="ORF">NXF25_011339</name>
</gene>
<comment type="caution">
    <text evidence="12">The sequence shown here is derived from an EMBL/GenBank/DDBJ whole genome shotgun (WGS) entry which is preliminary data.</text>
</comment>
<proteinExistence type="predicted"/>
<dbReference type="EMBL" id="JAOTOJ010000005">
    <property type="protein sequence ID" value="KAK9400625.1"/>
    <property type="molecule type" value="Genomic_DNA"/>
</dbReference>
<dbReference type="GO" id="GO:1902093">
    <property type="term" value="P:positive regulation of flagellated sperm motility"/>
    <property type="evidence" value="ECO:0007669"/>
    <property type="project" value="TreeGrafter"/>
</dbReference>
<keyword evidence="3 10" id="KW-0812">Transmembrane</keyword>
<keyword evidence="5" id="KW-0297">G-protein coupled receptor</keyword>
<evidence type="ECO:0000256" key="6">
    <source>
        <dbReference type="ARBA" id="ARBA00023136"/>
    </source>
</evidence>
<keyword evidence="13" id="KW-1185">Reference proteome</keyword>
<feature type="domain" description="G-protein coupled receptors family 1 profile" evidence="11">
    <location>
        <begin position="1"/>
        <end position="101"/>
    </location>
</feature>
<dbReference type="InterPro" id="IPR017452">
    <property type="entry name" value="GPCR_Rhodpsn_7TM"/>
</dbReference>
<evidence type="ECO:0000259" key="11">
    <source>
        <dbReference type="PROSITE" id="PS50262"/>
    </source>
</evidence>
<accession>A0AAW1BEH6</accession>
<dbReference type="PANTHER" id="PTHR46925:SF3">
    <property type="entry name" value="SUBSTANCE-K RECEPTOR"/>
    <property type="match status" value="1"/>
</dbReference>
<dbReference type="Pfam" id="PF00001">
    <property type="entry name" value="7tm_1"/>
    <property type="match status" value="1"/>
</dbReference>
<keyword evidence="9" id="KW-0807">Transducer</keyword>
<evidence type="ECO:0000256" key="7">
    <source>
        <dbReference type="ARBA" id="ARBA00023139"/>
    </source>
</evidence>
<evidence type="ECO:0000313" key="12">
    <source>
        <dbReference type="EMBL" id="KAK9400625.1"/>
    </source>
</evidence>
<evidence type="ECO:0000256" key="4">
    <source>
        <dbReference type="ARBA" id="ARBA00022989"/>
    </source>
</evidence>
<dbReference type="GO" id="GO:0097225">
    <property type="term" value="C:sperm midpiece"/>
    <property type="evidence" value="ECO:0007669"/>
    <property type="project" value="TreeGrafter"/>
</dbReference>
<dbReference type="GO" id="GO:0005886">
    <property type="term" value="C:plasma membrane"/>
    <property type="evidence" value="ECO:0007669"/>
    <property type="project" value="UniProtKB-SubCell"/>
</dbReference>
<name>A0AAW1BEH6_CROAD</name>
<dbReference type="PANTHER" id="PTHR46925">
    <property type="entry name" value="G-PROTEIN COUPLED RECEPTOR TKR-1-RELATED"/>
    <property type="match status" value="1"/>
</dbReference>
<dbReference type="PRINTS" id="PR00244">
    <property type="entry name" value="NEUROKININR"/>
</dbReference>
<evidence type="ECO:0000256" key="10">
    <source>
        <dbReference type="SAM" id="Phobius"/>
    </source>
</evidence>
<dbReference type="PROSITE" id="PS50262">
    <property type="entry name" value="G_PROTEIN_RECEP_F1_2"/>
    <property type="match status" value="1"/>
</dbReference>
<evidence type="ECO:0000256" key="5">
    <source>
        <dbReference type="ARBA" id="ARBA00023040"/>
    </source>
</evidence>
<protein>
    <submittedName>
        <fullName evidence="12">Substance-K receptor</fullName>
    </submittedName>
</protein>
<evidence type="ECO:0000256" key="9">
    <source>
        <dbReference type="ARBA" id="ARBA00023224"/>
    </source>
</evidence>
<reference evidence="12 13" key="1">
    <citation type="journal article" date="2024" name="Proc. Natl. Acad. Sci. U.S.A.">
        <title>The genetic regulatory architecture and epigenomic basis for age-related changes in rattlesnake venom.</title>
        <authorList>
            <person name="Hogan M.P."/>
            <person name="Holding M.L."/>
            <person name="Nystrom G.S."/>
            <person name="Colston T.J."/>
            <person name="Bartlett D.A."/>
            <person name="Mason A.J."/>
            <person name="Ellsworth S.A."/>
            <person name="Rautsaw R.M."/>
            <person name="Lawrence K.C."/>
            <person name="Strickland J.L."/>
            <person name="He B."/>
            <person name="Fraser P."/>
            <person name="Margres M.J."/>
            <person name="Gilbert D.M."/>
            <person name="Gibbs H.L."/>
            <person name="Parkinson C.L."/>
            <person name="Rokyta D.R."/>
        </authorList>
    </citation>
    <scope>NUCLEOTIDE SEQUENCE [LARGE SCALE GENOMIC DNA]</scope>
    <source>
        <strain evidence="12">DRR0105</strain>
    </source>
</reference>
<keyword evidence="2" id="KW-1003">Cell membrane</keyword>
<keyword evidence="6 10" id="KW-0472">Membrane</keyword>
<dbReference type="SUPFAM" id="SSF81321">
    <property type="entry name" value="Family A G protein-coupled receptor-like"/>
    <property type="match status" value="1"/>
</dbReference>
<dbReference type="AlphaFoldDB" id="A0AAW1BEH6"/>
<dbReference type="InterPro" id="IPR001681">
    <property type="entry name" value="Neurokn_rcpt"/>
</dbReference>
<dbReference type="GO" id="GO:0016497">
    <property type="term" value="F:substance K receptor activity"/>
    <property type="evidence" value="ECO:0007669"/>
    <property type="project" value="TreeGrafter"/>
</dbReference>
<dbReference type="InterPro" id="IPR000276">
    <property type="entry name" value="GPCR_Rhodpsn"/>
</dbReference>
<feature type="transmembrane region" description="Helical" evidence="10">
    <location>
        <begin position="80"/>
        <end position="106"/>
    </location>
</feature>
<dbReference type="Gene3D" id="1.20.1070.10">
    <property type="entry name" value="Rhodopsin 7-helix transmembrane proteins"/>
    <property type="match status" value="1"/>
</dbReference>
<evidence type="ECO:0000256" key="3">
    <source>
        <dbReference type="ARBA" id="ARBA00022692"/>
    </source>
</evidence>
<keyword evidence="7" id="KW-0449">Lipoprotein</keyword>
<dbReference type="Proteomes" id="UP001474421">
    <property type="component" value="Unassembled WGS sequence"/>
</dbReference>
<evidence type="ECO:0000256" key="1">
    <source>
        <dbReference type="ARBA" id="ARBA00004651"/>
    </source>
</evidence>
<organism evidence="12 13">
    <name type="scientific">Crotalus adamanteus</name>
    <name type="common">Eastern diamondback rattlesnake</name>
    <dbReference type="NCBI Taxonomy" id="8729"/>
    <lineage>
        <taxon>Eukaryota</taxon>
        <taxon>Metazoa</taxon>
        <taxon>Chordata</taxon>
        <taxon>Craniata</taxon>
        <taxon>Vertebrata</taxon>
        <taxon>Euteleostomi</taxon>
        <taxon>Lepidosauria</taxon>
        <taxon>Squamata</taxon>
        <taxon>Bifurcata</taxon>
        <taxon>Unidentata</taxon>
        <taxon>Episquamata</taxon>
        <taxon>Toxicofera</taxon>
        <taxon>Serpentes</taxon>
        <taxon>Colubroidea</taxon>
        <taxon>Viperidae</taxon>
        <taxon>Crotalinae</taxon>
        <taxon>Crotalus</taxon>
    </lineage>
</organism>
<keyword evidence="7" id="KW-0564">Palmitate</keyword>
<keyword evidence="8 12" id="KW-0675">Receptor</keyword>
<evidence type="ECO:0000256" key="2">
    <source>
        <dbReference type="ARBA" id="ARBA00022475"/>
    </source>
</evidence>
<comment type="subcellular location">
    <subcellularLocation>
        <location evidence="1">Cell membrane</location>
        <topology evidence="1">Multi-pass membrane protein</topology>
    </subcellularLocation>
</comment>
<sequence length="152" mass="17610">MDAIAAFLQKKRYMAIVYPFKQKLSSANTKGIIGIIWLVACALAFPQFFYAKVITDHGLTKCAVSWPHNHSQRQQFTYHIAVILLVYVLPLTVMFVTYSAIGIILWHNDVPGDYTNLVYYQHKIMTKKKVLIWIQDCFSMVPLHQSYRKRPA</sequence>
<keyword evidence="4 10" id="KW-1133">Transmembrane helix</keyword>